<organism evidence="1 2">
    <name type="scientific">Thermothielavioides terrestris</name>
    <dbReference type="NCBI Taxonomy" id="2587410"/>
    <lineage>
        <taxon>Eukaryota</taxon>
        <taxon>Fungi</taxon>
        <taxon>Dikarya</taxon>
        <taxon>Ascomycota</taxon>
        <taxon>Pezizomycotina</taxon>
        <taxon>Sordariomycetes</taxon>
        <taxon>Sordariomycetidae</taxon>
        <taxon>Sordariales</taxon>
        <taxon>Chaetomiaceae</taxon>
        <taxon>Thermothielavioides</taxon>
    </lineage>
</organism>
<reference evidence="1 2" key="1">
    <citation type="submission" date="2018-04" db="EMBL/GenBank/DDBJ databases">
        <authorList>
            <person name="Huttner S."/>
            <person name="Dainat J."/>
        </authorList>
    </citation>
    <scope>NUCLEOTIDE SEQUENCE [LARGE SCALE GENOMIC DNA]</scope>
</reference>
<dbReference type="Proteomes" id="UP000289323">
    <property type="component" value="Unassembled WGS sequence"/>
</dbReference>
<evidence type="ECO:0000313" key="2">
    <source>
        <dbReference type="Proteomes" id="UP000289323"/>
    </source>
</evidence>
<sequence length="83" mass="9460">MSLPVATLKLHEHGLHSVELFLEPRETGVDFSHRSPYRSEFCLAGLDSVELCLDALEPRKAGVDFSHRSPYRSEFCLDDRDAR</sequence>
<evidence type="ECO:0000313" key="1">
    <source>
        <dbReference type="EMBL" id="SPQ22665.1"/>
    </source>
</evidence>
<accession>A0A3S4APA5</accession>
<proteinExistence type="predicted"/>
<dbReference type="AlphaFoldDB" id="A0A3S4APA5"/>
<protein>
    <submittedName>
        <fullName evidence="1">F4f8c65f-45c4-44ac-9327-8e63f3874c2d</fullName>
    </submittedName>
</protein>
<name>A0A3S4APA5_9PEZI</name>
<gene>
    <name evidence="1" type="ORF">TT172_LOCUS5084</name>
</gene>
<dbReference type="EMBL" id="OUUZ01000009">
    <property type="protein sequence ID" value="SPQ22665.1"/>
    <property type="molecule type" value="Genomic_DNA"/>
</dbReference>